<evidence type="ECO:0000256" key="9">
    <source>
        <dbReference type="ARBA" id="ARBA00023304"/>
    </source>
</evidence>
<dbReference type="NCBIfam" id="NF002991">
    <property type="entry name" value="PRK03739.1"/>
    <property type="match status" value="1"/>
</dbReference>
<keyword evidence="7" id="KW-0808">Transferase</keyword>
<comment type="caution">
    <text evidence="11">The sequence shown here is derived from an EMBL/GenBank/DDBJ whole genome shotgun (WGS) entry which is preliminary data.</text>
</comment>
<evidence type="ECO:0000256" key="2">
    <source>
        <dbReference type="ARBA" id="ARBA00004689"/>
    </source>
</evidence>
<evidence type="ECO:0000256" key="1">
    <source>
        <dbReference type="ARBA" id="ARBA00000064"/>
    </source>
</evidence>
<evidence type="ECO:0000256" key="4">
    <source>
        <dbReference type="ARBA" id="ARBA00012973"/>
    </source>
</evidence>
<dbReference type="Gene3D" id="3.20.20.70">
    <property type="entry name" value="Aldolase class I"/>
    <property type="match status" value="1"/>
</dbReference>
<dbReference type="InterPro" id="IPR000891">
    <property type="entry name" value="PYR_CT"/>
</dbReference>
<keyword evidence="6" id="KW-0028">Amino-acid biosynthesis</keyword>
<dbReference type="HAMAP" id="MF_00572">
    <property type="entry name" value="LeuA_type2"/>
    <property type="match status" value="1"/>
</dbReference>
<dbReference type="Pfam" id="PF08502">
    <property type="entry name" value="LeuA_dimer"/>
    <property type="match status" value="1"/>
</dbReference>
<dbReference type="AlphaFoldDB" id="A0A1Y2CT86"/>
<evidence type="ECO:0000313" key="12">
    <source>
        <dbReference type="Proteomes" id="UP000193467"/>
    </source>
</evidence>
<dbReference type="InParanoid" id="A0A1Y2CT86"/>
<dbReference type="Pfam" id="PF00682">
    <property type="entry name" value="HMGL-like"/>
    <property type="match status" value="1"/>
</dbReference>
<dbReference type="FunCoup" id="A0A1Y2CT86">
    <property type="interactions" value="263"/>
</dbReference>
<organism evidence="11 12">
    <name type="scientific">Leucosporidium creatinivorum</name>
    <dbReference type="NCBI Taxonomy" id="106004"/>
    <lineage>
        <taxon>Eukaryota</taxon>
        <taxon>Fungi</taxon>
        <taxon>Dikarya</taxon>
        <taxon>Basidiomycota</taxon>
        <taxon>Pucciniomycotina</taxon>
        <taxon>Microbotryomycetes</taxon>
        <taxon>Leucosporidiales</taxon>
        <taxon>Leucosporidium</taxon>
    </lineage>
</organism>
<dbReference type="InterPro" id="IPR054692">
    <property type="entry name" value="LeuA-like_post-cat"/>
</dbReference>
<keyword evidence="9" id="KW-0100">Branched-chain amino acid biosynthesis</keyword>
<dbReference type="STRING" id="106004.A0A1Y2CT86"/>
<evidence type="ECO:0000256" key="6">
    <source>
        <dbReference type="ARBA" id="ARBA00022605"/>
    </source>
</evidence>
<dbReference type="Gene3D" id="3.30.160.270">
    <property type="match status" value="1"/>
</dbReference>
<comment type="pathway">
    <text evidence="2">Amino-acid biosynthesis; L-leucine biosynthesis; L-leucine from 3-methyl-2-oxobutanoate: step 1/4.</text>
</comment>
<dbReference type="SMART" id="SM00917">
    <property type="entry name" value="LeuA_dimer"/>
    <property type="match status" value="1"/>
</dbReference>
<dbReference type="SUPFAM" id="SSF51569">
    <property type="entry name" value="Aldolase"/>
    <property type="match status" value="1"/>
</dbReference>
<dbReference type="NCBIfam" id="TIGR00970">
    <property type="entry name" value="leuA_yeast"/>
    <property type="match status" value="1"/>
</dbReference>
<dbReference type="InterPro" id="IPR036230">
    <property type="entry name" value="LeuA_allosteric_dom_sf"/>
</dbReference>
<dbReference type="FunFam" id="3.30.160.270:FF:000002">
    <property type="entry name" value="2-isopropylmalate synthase"/>
    <property type="match status" value="1"/>
</dbReference>
<evidence type="ECO:0000259" key="10">
    <source>
        <dbReference type="PROSITE" id="PS50991"/>
    </source>
</evidence>
<evidence type="ECO:0000256" key="8">
    <source>
        <dbReference type="ARBA" id="ARBA00022723"/>
    </source>
</evidence>
<sequence length="620" mass="68568">MSVARNALRKATSSAAPVLARSFASTSMASSAPVNTQSSWLLDPSTKYRPFKSVDLPNRTWPDKRITKAPRWASSDLRDGNQALVNPMTGEQKARFFKLLVKCGFKEIEAGFPSASQTEFDFIRGLIEQEQFPDDGWLQVLSPAREELIRRTIESVRDAKNVIFHMYNAAAPMFREQVFQNSKEQTIALAVKHVKLVRQLVDEAIARGDRTQWQFEYSPEAFSQTEPEFAVELCNAVQEAWFAGKDKKSERPIIFNLPATVEVATPNNYADQIEYFCRHIQDRDCVVVSLHTHNDRGTGVAASELGLMAGADRVEGCLFGNGERTGNVDLVTLALNLYTQGVSPELDFSNLEEVIDTVTKCNDIPVHPRSPWGGELVFTAFSGSHQDAIKKGFGHRKKDPSKPWAIPYLPIDPQDIGMTYEAVIRVNSQSGKGGVAYLVQRALQLDLPRRMQVAFYQVVQALSERTSKEITADDIEKTFRSTYYLGEQHIGRFTLVDYSFSGAEGKKTFKGVVRDGDEERTIEGSGNGPVSSLLDALKTFGLDLDVKDYSEHSLGSGSSTQAASYVEVLNKQGRSVWGVGIDNDVTAASLKAVLSAASNASVEAEERIKQIEDVVVGSRI</sequence>
<feature type="domain" description="Pyruvate carboxyltransferase" evidence="10">
    <location>
        <begin position="70"/>
        <end position="352"/>
    </location>
</feature>
<dbReference type="PROSITE" id="PS00816">
    <property type="entry name" value="AIPM_HOMOCIT_SYNTH_2"/>
    <property type="match status" value="1"/>
</dbReference>
<evidence type="ECO:0000256" key="5">
    <source>
        <dbReference type="ARBA" id="ARBA00022430"/>
    </source>
</evidence>
<dbReference type="SUPFAM" id="SSF110921">
    <property type="entry name" value="2-isopropylmalate synthase LeuA, allosteric (dimerisation) domain"/>
    <property type="match status" value="1"/>
</dbReference>
<dbReference type="OrthoDB" id="418791at2759"/>
<dbReference type="PANTHER" id="PTHR46911">
    <property type="match status" value="1"/>
</dbReference>
<dbReference type="PROSITE" id="PS50991">
    <property type="entry name" value="PYR_CT"/>
    <property type="match status" value="1"/>
</dbReference>
<dbReference type="EMBL" id="MCGR01000110">
    <property type="protein sequence ID" value="ORY50202.1"/>
    <property type="molecule type" value="Genomic_DNA"/>
</dbReference>
<keyword evidence="12" id="KW-1185">Reference proteome</keyword>
<protein>
    <recommendedName>
        <fullName evidence="4">2-isopropylmalate synthase</fullName>
        <ecNumber evidence="4">2.3.3.13</ecNumber>
    </recommendedName>
</protein>
<dbReference type="InterPro" id="IPR013785">
    <property type="entry name" value="Aldolase_TIM"/>
</dbReference>
<dbReference type="Pfam" id="PF22615">
    <property type="entry name" value="IPMS_D2"/>
    <property type="match status" value="1"/>
</dbReference>
<dbReference type="GO" id="GO:0003852">
    <property type="term" value="F:2-isopropylmalate synthase activity"/>
    <property type="evidence" value="ECO:0007669"/>
    <property type="project" value="UniProtKB-EC"/>
</dbReference>
<dbReference type="CDD" id="cd07942">
    <property type="entry name" value="DRE_TIM_LeuA"/>
    <property type="match status" value="1"/>
</dbReference>
<dbReference type="EC" id="2.3.3.13" evidence="4"/>
<dbReference type="GO" id="GO:0046872">
    <property type="term" value="F:metal ion binding"/>
    <property type="evidence" value="ECO:0007669"/>
    <property type="project" value="UniProtKB-KW"/>
</dbReference>
<name>A0A1Y2CT86_9BASI</name>
<dbReference type="PANTHER" id="PTHR46911:SF1">
    <property type="entry name" value="2-ISOPROPYLMALATE SYNTHASE"/>
    <property type="match status" value="1"/>
</dbReference>
<dbReference type="PROSITE" id="PS00815">
    <property type="entry name" value="AIPM_HOMOCIT_SYNTH_1"/>
    <property type="match status" value="1"/>
</dbReference>
<reference evidence="11 12" key="1">
    <citation type="submission" date="2016-07" db="EMBL/GenBank/DDBJ databases">
        <title>Pervasive Adenine N6-methylation of Active Genes in Fungi.</title>
        <authorList>
            <consortium name="DOE Joint Genome Institute"/>
            <person name="Mondo S.J."/>
            <person name="Dannebaum R.O."/>
            <person name="Kuo R.C."/>
            <person name="Labutti K."/>
            <person name="Haridas S."/>
            <person name="Kuo A."/>
            <person name="Salamov A."/>
            <person name="Ahrendt S.R."/>
            <person name="Lipzen A."/>
            <person name="Sullivan W."/>
            <person name="Andreopoulos W.B."/>
            <person name="Clum A."/>
            <person name="Lindquist E."/>
            <person name="Daum C."/>
            <person name="Ramamoorthy G.K."/>
            <person name="Gryganskyi A."/>
            <person name="Culley D."/>
            <person name="Magnuson J.K."/>
            <person name="James T.Y."/>
            <person name="O'Malley M.A."/>
            <person name="Stajich J.E."/>
            <person name="Spatafora J.W."/>
            <person name="Visel A."/>
            <person name="Grigoriev I.V."/>
        </authorList>
    </citation>
    <scope>NUCLEOTIDE SEQUENCE [LARGE SCALE GENOMIC DNA]</scope>
    <source>
        <strain evidence="11 12">62-1032</strain>
    </source>
</reference>
<dbReference type="SUPFAM" id="SSF89000">
    <property type="entry name" value="post-HMGL domain-like"/>
    <property type="match status" value="1"/>
</dbReference>
<dbReference type="InterPro" id="IPR039371">
    <property type="entry name" value="LeuA_N_DRE-TIM"/>
</dbReference>
<dbReference type="GO" id="GO:0009098">
    <property type="term" value="P:L-leucine biosynthetic process"/>
    <property type="evidence" value="ECO:0007669"/>
    <property type="project" value="UniProtKB-KW"/>
</dbReference>
<keyword evidence="8" id="KW-0479">Metal-binding</keyword>
<evidence type="ECO:0000256" key="3">
    <source>
        <dbReference type="ARBA" id="ARBA00009767"/>
    </source>
</evidence>
<keyword evidence="5" id="KW-0432">Leucine biosynthesis</keyword>
<accession>A0A1Y2CT86</accession>
<dbReference type="Proteomes" id="UP000193467">
    <property type="component" value="Unassembled WGS sequence"/>
</dbReference>
<evidence type="ECO:0000313" key="11">
    <source>
        <dbReference type="EMBL" id="ORY50202.1"/>
    </source>
</evidence>
<dbReference type="InterPro" id="IPR005668">
    <property type="entry name" value="IPM_Synthase"/>
</dbReference>
<dbReference type="InterPro" id="IPR013709">
    <property type="entry name" value="2-isopropylmalate_synth_dimer"/>
</dbReference>
<proteinExistence type="inferred from homology"/>
<evidence type="ECO:0000256" key="7">
    <source>
        <dbReference type="ARBA" id="ARBA00022679"/>
    </source>
</evidence>
<dbReference type="GO" id="GO:0005739">
    <property type="term" value="C:mitochondrion"/>
    <property type="evidence" value="ECO:0007669"/>
    <property type="project" value="TreeGrafter"/>
</dbReference>
<gene>
    <name evidence="11" type="ORF">BCR35DRAFT_310772</name>
</gene>
<comment type="catalytic activity">
    <reaction evidence="1">
        <text>3-methyl-2-oxobutanoate + acetyl-CoA + H2O = (2S)-2-isopropylmalate + CoA + H(+)</text>
        <dbReference type="Rhea" id="RHEA:21524"/>
        <dbReference type="ChEBI" id="CHEBI:1178"/>
        <dbReference type="ChEBI" id="CHEBI:11851"/>
        <dbReference type="ChEBI" id="CHEBI:15377"/>
        <dbReference type="ChEBI" id="CHEBI:15378"/>
        <dbReference type="ChEBI" id="CHEBI:57287"/>
        <dbReference type="ChEBI" id="CHEBI:57288"/>
        <dbReference type="EC" id="2.3.3.13"/>
    </reaction>
</comment>
<comment type="similarity">
    <text evidence="3">Belongs to the alpha-IPM synthase/homocitrate synthase family. LeuA type 2 subfamily.</text>
</comment>
<dbReference type="InterPro" id="IPR002034">
    <property type="entry name" value="AIPM/Hcit_synth_CS"/>
</dbReference>